<comment type="caution">
    <text evidence="2">The sequence shown here is derived from an EMBL/GenBank/DDBJ whole genome shotgun (WGS) entry which is preliminary data.</text>
</comment>
<keyword evidence="3" id="KW-1185">Reference proteome</keyword>
<proteinExistence type="predicted"/>
<evidence type="ECO:0000256" key="1">
    <source>
        <dbReference type="SAM" id="MobiDB-lite"/>
    </source>
</evidence>
<name>A0AAV2HV72_LYMST</name>
<organism evidence="2 3">
    <name type="scientific">Lymnaea stagnalis</name>
    <name type="common">Great pond snail</name>
    <name type="synonym">Helix stagnalis</name>
    <dbReference type="NCBI Taxonomy" id="6523"/>
    <lineage>
        <taxon>Eukaryota</taxon>
        <taxon>Metazoa</taxon>
        <taxon>Spiralia</taxon>
        <taxon>Lophotrochozoa</taxon>
        <taxon>Mollusca</taxon>
        <taxon>Gastropoda</taxon>
        <taxon>Heterobranchia</taxon>
        <taxon>Euthyneura</taxon>
        <taxon>Panpulmonata</taxon>
        <taxon>Hygrophila</taxon>
        <taxon>Lymnaeoidea</taxon>
        <taxon>Lymnaeidae</taxon>
        <taxon>Lymnaea</taxon>
    </lineage>
</organism>
<feature type="non-terminal residue" evidence="2">
    <location>
        <position position="222"/>
    </location>
</feature>
<accession>A0AAV2HV72</accession>
<evidence type="ECO:0000313" key="3">
    <source>
        <dbReference type="Proteomes" id="UP001497497"/>
    </source>
</evidence>
<feature type="region of interest" description="Disordered" evidence="1">
    <location>
        <begin position="109"/>
        <end position="145"/>
    </location>
</feature>
<feature type="compositionally biased region" description="Polar residues" evidence="1">
    <location>
        <begin position="109"/>
        <end position="118"/>
    </location>
</feature>
<feature type="compositionally biased region" description="Polar residues" evidence="1">
    <location>
        <begin position="128"/>
        <end position="138"/>
    </location>
</feature>
<dbReference type="Proteomes" id="UP001497497">
    <property type="component" value="Unassembled WGS sequence"/>
</dbReference>
<sequence>MAAATSVTCLVLVQGKEVKAQRRFSDSLQIQQSQYSVSDSAAIVEFQSQRRHSESSGQYSQCNVDAAITIRRHSSLSKLEVKSTQSYARFNPLGVMGFTRVFQRNSLNTNARQCTPSPGNKELPRVDPTSNVESQTRSSEVKRANPMLSLANNYDENVMGRNESRGVRRSSIVQALQALKRNSGKRLGTNLQEKEGGLPKVTPRVIRRASVQTSESNVVIAT</sequence>
<protein>
    <submittedName>
        <fullName evidence="2">Uncharacterized protein</fullName>
    </submittedName>
</protein>
<gene>
    <name evidence="2" type="ORF">GSLYS_00009916001</name>
</gene>
<evidence type="ECO:0000313" key="2">
    <source>
        <dbReference type="EMBL" id="CAL1536003.1"/>
    </source>
</evidence>
<dbReference type="AlphaFoldDB" id="A0AAV2HV72"/>
<dbReference type="EMBL" id="CAXITT010000217">
    <property type="protein sequence ID" value="CAL1536003.1"/>
    <property type="molecule type" value="Genomic_DNA"/>
</dbReference>
<reference evidence="2 3" key="1">
    <citation type="submission" date="2024-04" db="EMBL/GenBank/DDBJ databases">
        <authorList>
            <consortium name="Genoscope - CEA"/>
            <person name="William W."/>
        </authorList>
    </citation>
    <scope>NUCLEOTIDE SEQUENCE [LARGE SCALE GENOMIC DNA]</scope>
</reference>